<name>M7SJE4_EUTLA</name>
<sequence length="281" mass="30785">MQGFDIVLVEGGDPHGAFRTRNAPGDKARSLMVDRGKALILQARLVSVTHGHYVPDGDFATLLVFEFKFSNVRGRFTGAIISLSFEDASGQVTNRPYVAQIAPMGSWAINKTTKSRDIYQRVEAGVGSGVPGATYDLSYAWETSQVKERQHATKLDGIKRLFADWGKENGVVWNLKENPDKKDGIPNFLRTAVLLRRCDDVPFYFTISVDSSVDFEGKLRRFLGIEKPDAVDPIELDGETDLEGLDIATLGPEKVDVANMSNMDIASIADVSIATSVTVPT</sequence>
<dbReference type="KEGG" id="ela:UCREL1_6536"/>
<dbReference type="EMBL" id="KB706647">
    <property type="protein sequence ID" value="EMR66464.1"/>
    <property type="molecule type" value="Genomic_DNA"/>
</dbReference>
<accession>M7SJE4</accession>
<evidence type="ECO:0000313" key="1">
    <source>
        <dbReference type="EMBL" id="EMR66464.1"/>
    </source>
</evidence>
<evidence type="ECO:0000313" key="2">
    <source>
        <dbReference type="Proteomes" id="UP000012174"/>
    </source>
</evidence>
<protein>
    <submittedName>
        <fullName evidence="1">Uncharacterized protein</fullName>
    </submittedName>
</protein>
<dbReference type="OrthoDB" id="3796612at2759"/>
<reference evidence="2" key="1">
    <citation type="journal article" date="2013" name="Genome Announc.">
        <title>Draft genome sequence of the grapevine dieback fungus Eutypa lata UCR-EL1.</title>
        <authorList>
            <person name="Blanco-Ulate B."/>
            <person name="Rolshausen P.E."/>
            <person name="Cantu D."/>
        </authorList>
    </citation>
    <scope>NUCLEOTIDE SEQUENCE [LARGE SCALE GENOMIC DNA]</scope>
    <source>
        <strain evidence="2">UCR-EL1</strain>
    </source>
</reference>
<gene>
    <name evidence="1" type="ORF">UCREL1_6536</name>
</gene>
<dbReference type="Proteomes" id="UP000012174">
    <property type="component" value="Unassembled WGS sequence"/>
</dbReference>
<dbReference type="OMA" id="DFVCVPY"/>
<organism evidence="1 2">
    <name type="scientific">Eutypa lata (strain UCR-EL1)</name>
    <name type="common">Grapevine dieback disease fungus</name>
    <name type="synonym">Eutypa armeniacae</name>
    <dbReference type="NCBI Taxonomy" id="1287681"/>
    <lineage>
        <taxon>Eukaryota</taxon>
        <taxon>Fungi</taxon>
        <taxon>Dikarya</taxon>
        <taxon>Ascomycota</taxon>
        <taxon>Pezizomycotina</taxon>
        <taxon>Sordariomycetes</taxon>
        <taxon>Xylariomycetidae</taxon>
        <taxon>Xylariales</taxon>
        <taxon>Diatrypaceae</taxon>
        <taxon>Eutypa</taxon>
    </lineage>
</organism>
<keyword evidence="2" id="KW-1185">Reference proteome</keyword>
<dbReference type="HOGENOM" id="CLU_072358_2_0_1"/>
<proteinExistence type="predicted"/>
<dbReference type="eggNOG" id="ENOG502SXY4">
    <property type="taxonomic scope" value="Eukaryota"/>
</dbReference>
<dbReference type="AlphaFoldDB" id="M7SJE4"/>